<comment type="caution">
    <text evidence="2">The sequence shown here is derived from an EMBL/GenBank/DDBJ whole genome shotgun (WGS) entry which is preliminary data.</text>
</comment>
<dbReference type="EMBL" id="FCOE02000027">
    <property type="protein sequence ID" value="SAK86633.1"/>
    <property type="molecule type" value="Genomic_DNA"/>
</dbReference>
<dbReference type="Pfam" id="PF14330">
    <property type="entry name" value="DUF4387"/>
    <property type="match status" value="1"/>
</dbReference>
<reference evidence="2" key="1">
    <citation type="submission" date="2016-01" db="EMBL/GenBank/DDBJ databases">
        <authorList>
            <person name="Peeters C."/>
        </authorList>
    </citation>
    <scope>NUCLEOTIDE SEQUENCE [LARGE SCALE GENOMIC DNA]</scope>
    <source>
        <strain evidence="2">LMG 29323</strain>
    </source>
</reference>
<name>A0A158CWB9_9BURK</name>
<dbReference type="AlphaFoldDB" id="A0A158CWB9"/>
<dbReference type="OrthoDB" id="9796125at2"/>
<gene>
    <name evidence="2" type="ORF">AWB80_05963</name>
</gene>
<proteinExistence type="predicted"/>
<dbReference type="InterPro" id="IPR025496">
    <property type="entry name" value="DUF4387"/>
</dbReference>
<evidence type="ECO:0000259" key="1">
    <source>
        <dbReference type="Pfam" id="PF14330"/>
    </source>
</evidence>
<protein>
    <recommendedName>
        <fullName evidence="1">DUF4387 domain-containing protein</fullName>
    </recommendedName>
</protein>
<keyword evidence="3" id="KW-1185">Reference proteome</keyword>
<accession>A0A158CWB9</accession>
<sequence length="110" mass="12314">MNATQTKTLRDLAKVVRSKNSGPFEITFDVIFDDAPLYERVKHSGVLTEALICKLYNVTKEDIVTLMFFDPARAFKLTLKRSWAQGSVGERDTFGAQQHAPLLTVEIPGV</sequence>
<feature type="domain" description="DUF4387" evidence="1">
    <location>
        <begin position="9"/>
        <end position="106"/>
    </location>
</feature>
<dbReference type="RefSeq" id="WP_061178304.1">
    <property type="nucleotide sequence ID" value="NZ_FCOE02000027.1"/>
</dbReference>
<evidence type="ECO:0000313" key="2">
    <source>
        <dbReference type="EMBL" id="SAK86633.1"/>
    </source>
</evidence>
<dbReference type="Proteomes" id="UP000054911">
    <property type="component" value="Unassembled WGS sequence"/>
</dbReference>
<organism evidence="2 3">
    <name type="scientific">Caballeronia pedi</name>
    <dbReference type="NCBI Taxonomy" id="1777141"/>
    <lineage>
        <taxon>Bacteria</taxon>
        <taxon>Pseudomonadati</taxon>
        <taxon>Pseudomonadota</taxon>
        <taxon>Betaproteobacteria</taxon>
        <taxon>Burkholderiales</taxon>
        <taxon>Burkholderiaceae</taxon>
        <taxon>Caballeronia</taxon>
    </lineage>
</organism>
<dbReference type="STRING" id="1777141.AWB80_05963"/>
<evidence type="ECO:0000313" key="3">
    <source>
        <dbReference type="Proteomes" id="UP000054911"/>
    </source>
</evidence>